<evidence type="ECO:0000313" key="2">
    <source>
        <dbReference type="WBParaSite" id="Minc3s08460g42279"/>
    </source>
</evidence>
<keyword evidence="1" id="KW-1185">Reference proteome</keyword>
<evidence type="ECO:0000313" key="1">
    <source>
        <dbReference type="Proteomes" id="UP000887563"/>
    </source>
</evidence>
<reference evidence="2" key="1">
    <citation type="submission" date="2022-11" db="UniProtKB">
        <authorList>
            <consortium name="WormBaseParasite"/>
        </authorList>
    </citation>
    <scope>IDENTIFICATION</scope>
</reference>
<dbReference type="AlphaFoldDB" id="A0A914NWH3"/>
<dbReference type="Proteomes" id="UP000887563">
    <property type="component" value="Unplaced"/>
</dbReference>
<name>A0A914NWH3_MELIC</name>
<proteinExistence type="predicted"/>
<organism evidence="1 2">
    <name type="scientific">Meloidogyne incognita</name>
    <name type="common">Southern root-knot nematode worm</name>
    <name type="synonym">Oxyuris incognita</name>
    <dbReference type="NCBI Taxonomy" id="6306"/>
    <lineage>
        <taxon>Eukaryota</taxon>
        <taxon>Metazoa</taxon>
        <taxon>Ecdysozoa</taxon>
        <taxon>Nematoda</taxon>
        <taxon>Chromadorea</taxon>
        <taxon>Rhabditida</taxon>
        <taxon>Tylenchina</taxon>
        <taxon>Tylenchomorpha</taxon>
        <taxon>Tylenchoidea</taxon>
        <taxon>Meloidogynidae</taxon>
        <taxon>Meloidogyninae</taxon>
        <taxon>Meloidogyne</taxon>
        <taxon>Meloidogyne incognita group</taxon>
    </lineage>
</organism>
<dbReference type="WBParaSite" id="Minc3s08460g42279">
    <property type="protein sequence ID" value="Minc3s08460g42279"/>
    <property type="gene ID" value="Minc3s08460g42279"/>
</dbReference>
<protein>
    <submittedName>
        <fullName evidence="2">Uncharacterized protein</fullName>
    </submittedName>
</protein>
<sequence length="108" mass="12810">MNITHTYQAHTTSIYHKYFLFSLQLIPKSQIISQRSQAPAQFILITLWIRFRFHSKQEALNWRQNSFLVLGMSFNTFKHLASNEFPIHSLDHHLSFRAAQSVEATKYR</sequence>
<accession>A0A914NWH3</accession>